<dbReference type="InterPro" id="IPR042003">
    <property type="entry name" value="Sortase_E"/>
</dbReference>
<feature type="region of interest" description="Disordered" evidence="2">
    <location>
        <begin position="1"/>
        <end position="145"/>
    </location>
</feature>
<evidence type="ECO:0000313" key="4">
    <source>
        <dbReference type="Proteomes" id="UP001595823"/>
    </source>
</evidence>
<keyword evidence="1" id="KW-0378">Hydrolase</keyword>
<dbReference type="InterPro" id="IPR023365">
    <property type="entry name" value="Sortase_dom-sf"/>
</dbReference>
<evidence type="ECO:0000256" key="2">
    <source>
        <dbReference type="SAM" id="MobiDB-lite"/>
    </source>
</evidence>
<dbReference type="CDD" id="cd05830">
    <property type="entry name" value="Sortase_E"/>
    <property type="match status" value="1"/>
</dbReference>
<protein>
    <submittedName>
        <fullName evidence="3">Class E sortase</fullName>
    </submittedName>
</protein>
<gene>
    <name evidence="3" type="ORF">ACFPET_18275</name>
</gene>
<feature type="compositionally biased region" description="Gly residues" evidence="2">
    <location>
        <begin position="40"/>
        <end position="50"/>
    </location>
</feature>
<evidence type="ECO:0000256" key="1">
    <source>
        <dbReference type="ARBA" id="ARBA00022801"/>
    </source>
</evidence>
<name>A0ABV8U212_9ACTN</name>
<dbReference type="InterPro" id="IPR053465">
    <property type="entry name" value="Sortase_Class_E"/>
</dbReference>
<dbReference type="NCBIfam" id="NF033747">
    <property type="entry name" value="class_E_sortase"/>
    <property type="match status" value="1"/>
</dbReference>
<sequence length="364" mass="39180">MTGFQDGDSEPDEPRKPSPRPRPADGSPGGANPPRPPSDGRGGSRPGAGGAPDPQNPRHGRNTPRPGPAGTPSDNASDGLDDETMMLPTGNAASPASPGSEPQGLVPGPDETAILPPIDGESSAEPADSMAVKRHRDPSGGGDTVRKVVRGAGELLLTFGVIVMLFTAYEFWGVSAKVEGEQEDMAADLENIWQQQEEEGEDADPVPELGDAFARMWAPRIRPEPWVLVEGTDLADIEYAPGRYLDGAMPGQQGNFTLAGHNIPAIFQKIRDLESGDNVVIETKDKFYVYTVEKHEIVEDTQLDVTAPVPRAAGAEPGDDDYWLTLFTCHPLWDNYERYVVYSNLTATYDRNPEGELPEEALQS</sequence>
<comment type="caution">
    <text evidence="3">The sequence shown here is derived from an EMBL/GenBank/DDBJ whole genome shotgun (WGS) entry which is preliminary data.</text>
</comment>
<dbReference type="InterPro" id="IPR005754">
    <property type="entry name" value="Sortase"/>
</dbReference>
<dbReference type="Pfam" id="PF04203">
    <property type="entry name" value="Sortase"/>
    <property type="match status" value="1"/>
</dbReference>
<dbReference type="EMBL" id="JBHSDK010000028">
    <property type="protein sequence ID" value="MFC4337154.1"/>
    <property type="molecule type" value="Genomic_DNA"/>
</dbReference>
<organism evidence="3 4">
    <name type="scientific">Salininema proteolyticum</name>
    <dbReference type="NCBI Taxonomy" id="1607685"/>
    <lineage>
        <taxon>Bacteria</taxon>
        <taxon>Bacillati</taxon>
        <taxon>Actinomycetota</taxon>
        <taxon>Actinomycetes</taxon>
        <taxon>Glycomycetales</taxon>
        <taxon>Glycomycetaceae</taxon>
        <taxon>Salininema</taxon>
    </lineage>
</organism>
<dbReference type="SUPFAM" id="SSF63817">
    <property type="entry name" value="Sortase"/>
    <property type="match status" value="1"/>
</dbReference>
<proteinExistence type="predicted"/>
<dbReference type="Gene3D" id="2.40.260.10">
    <property type="entry name" value="Sortase"/>
    <property type="match status" value="1"/>
</dbReference>
<dbReference type="Proteomes" id="UP001595823">
    <property type="component" value="Unassembled WGS sequence"/>
</dbReference>
<accession>A0ABV8U212</accession>
<keyword evidence="4" id="KW-1185">Reference proteome</keyword>
<evidence type="ECO:0000313" key="3">
    <source>
        <dbReference type="EMBL" id="MFC4337154.1"/>
    </source>
</evidence>
<dbReference type="RefSeq" id="WP_380623816.1">
    <property type="nucleotide sequence ID" value="NZ_JBHSDK010000028.1"/>
</dbReference>
<reference evidence="4" key="1">
    <citation type="journal article" date="2019" name="Int. J. Syst. Evol. Microbiol.">
        <title>The Global Catalogue of Microorganisms (GCM) 10K type strain sequencing project: providing services to taxonomists for standard genome sequencing and annotation.</title>
        <authorList>
            <consortium name="The Broad Institute Genomics Platform"/>
            <consortium name="The Broad Institute Genome Sequencing Center for Infectious Disease"/>
            <person name="Wu L."/>
            <person name="Ma J."/>
        </authorList>
    </citation>
    <scope>NUCLEOTIDE SEQUENCE [LARGE SCALE GENOMIC DNA]</scope>
    <source>
        <strain evidence="4">IBRC-M 10908</strain>
    </source>
</reference>